<accession>A0ABQ5AQW5</accession>
<feature type="transmembrane region" description="Helical" evidence="8">
    <location>
        <begin position="229"/>
        <end position="246"/>
    </location>
</feature>
<feature type="transmembrane region" description="Helical" evidence="8">
    <location>
        <begin position="193"/>
        <end position="217"/>
    </location>
</feature>
<evidence type="ECO:0000256" key="3">
    <source>
        <dbReference type="ARBA" id="ARBA00022679"/>
    </source>
</evidence>
<evidence type="ECO:0000313" key="10">
    <source>
        <dbReference type="Proteomes" id="UP001151760"/>
    </source>
</evidence>
<keyword evidence="6 8" id="KW-0472">Membrane</keyword>
<feature type="transmembrane region" description="Helical" evidence="8">
    <location>
        <begin position="284"/>
        <end position="303"/>
    </location>
</feature>
<feature type="transmembrane region" description="Helical" evidence="8">
    <location>
        <begin position="345"/>
        <end position="367"/>
    </location>
</feature>
<keyword evidence="4 8" id="KW-0812">Transmembrane</keyword>
<dbReference type="InterPro" id="IPR005150">
    <property type="entry name" value="Cellulose_synth"/>
</dbReference>
<keyword evidence="5 8" id="KW-1133">Transmembrane helix</keyword>
<reference evidence="9" key="1">
    <citation type="journal article" date="2022" name="Int. J. Mol. Sci.">
        <title>Draft Genome of Tanacetum Coccineum: Genomic Comparison of Closely Related Tanacetum-Family Plants.</title>
        <authorList>
            <person name="Yamashiro T."/>
            <person name="Shiraishi A."/>
            <person name="Nakayama K."/>
            <person name="Satake H."/>
        </authorList>
    </citation>
    <scope>NUCLEOTIDE SEQUENCE</scope>
</reference>
<proteinExistence type="predicted"/>
<protein>
    <submittedName>
        <fullName evidence="9">Cellulose synthase-like protein G3</fullName>
    </submittedName>
</protein>
<evidence type="ECO:0000256" key="6">
    <source>
        <dbReference type="ARBA" id="ARBA00023136"/>
    </source>
</evidence>
<gene>
    <name evidence="9" type="ORF">Tco_0824727</name>
</gene>
<keyword evidence="2" id="KW-0328">Glycosyltransferase</keyword>
<name>A0ABQ5AQW5_9ASTR</name>
<evidence type="ECO:0000256" key="1">
    <source>
        <dbReference type="ARBA" id="ARBA00004308"/>
    </source>
</evidence>
<reference evidence="9" key="2">
    <citation type="submission" date="2022-01" db="EMBL/GenBank/DDBJ databases">
        <authorList>
            <person name="Yamashiro T."/>
            <person name="Shiraishi A."/>
            <person name="Satake H."/>
            <person name="Nakayama K."/>
        </authorList>
    </citation>
    <scope>NUCLEOTIDE SEQUENCE</scope>
</reference>
<evidence type="ECO:0000313" key="9">
    <source>
        <dbReference type="EMBL" id="GJT03558.1"/>
    </source>
</evidence>
<comment type="subcellular location">
    <subcellularLocation>
        <location evidence="1">Endomembrane system</location>
    </subcellularLocation>
</comment>
<feature type="transmembrane region" description="Helical" evidence="8">
    <location>
        <begin position="315"/>
        <end position="333"/>
    </location>
</feature>
<evidence type="ECO:0000256" key="7">
    <source>
        <dbReference type="ARBA" id="ARBA00023316"/>
    </source>
</evidence>
<dbReference type="PANTHER" id="PTHR13301">
    <property type="entry name" value="X-BOX TRANSCRIPTION FACTOR-RELATED"/>
    <property type="match status" value="1"/>
</dbReference>
<keyword evidence="7" id="KW-0961">Cell wall biogenesis/degradation</keyword>
<keyword evidence="3" id="KW-0808">Transferase</keyword>
<evidence type="ECO:0000256" key="8">
    <source>
        <dbReference type="SAM" id="Phobius"/>
    </source>
</evidence>
<dbReference type="Pfam" id="PF03552">
    <property type="entry name" value="Cellulose_synt"/>
    <property type="match status" value="3"/>
</dbReference>
<evidence type="ECO:0000256" key="4">
    <source>
        <dbReference type="ARBA" id="ARBA00022692"/>
    </source>
</evidence>
<dbReference type="Proteomes" id="UP001151760">
    <property type="component" value="Unassembled WGS sequence"/>
</dbReference>
<dbReference type="EMBL" id="BQNB010012438">
    <property type="protein sequence ID" value="GJT03558.1"/>
    <property type="molecule type" value="Genomic_DNA"/>
</dbReference>
<keyword evidence="10" id="KW-1185">Reference proteome</keyword>
<sequence length="368" mass="42028">MTNAQIILTQDCDMYSNDPQTPKKALCYFSDPLVQPTLGYVQFPQRFHGLNKDDIYGGEFLRAFVANAVGMDGFLGPIYTGSGCFFVRRVFFGGPTLMVPPEIKELRPDHVVEKPIRTRPVIELAHHVAGCNYEYNTKWGFQIGFRYGSLVEDFITGYQLQCEGWKSIFCHPSRPAFLGDVPISFVDAVTDPWFLLYVFLFLGAYCQDLYDFILFDGTYKRWWNDQRMWLIRGLSPYLFGFVEYIVKHLGITTQGFHVTNKVKDDEQRKRYDQGLMEFGVHSPMFVPLTTASIVNLFALITGLIQTLNFPNFDKLFVQLFLAGFGVLNNWPVYEAMILRSDKGRMPIKTIIISTCLASILCGASLFLA</sequence>
<evidence type="ECO:0000256" key="5">
    <source>
        <dbReference type="ARBA" id="ARBA00022989"/>
    </source>
</evidence>
<evidence type="ECO:0000256" key="2">
    <source>
        <dbReference type="ARBA" id="ARBA00022676"/>
    </source>
</evidence>
<comment type="caution">
    <text evidence="9">The sequence shown here is derived from an EMBL/GenBank/DDBJ whole genome shotgun (WGS) entry which is preliminary data.</text>
</comment>
<organism evidence="9 10">
    <name type="scientific">Tanacetum coccineum</name>
    <dbReference type="NCBI Taxonomy" id="301880"/>
    <lineage>
        <taxon>Eukaryota</taxon>
        <taxon>Viridiplantae</taxon>
        <taxon>Streptophyta</taxon>
        <taxon>Embryophyta</taxon>
        <taxon>Tracheophyta</taxon>
        <taxon>Spermatophyta</taxon>
        <taxon>Magnoliopsida</taxon>
        <taxon>eudicotyledons</taxon>
        <taxon>Gunneridae</taxon>
        <taxon>Pentapetalae</taxon>
        <taxon>asterids</taxon>
        <taxon>campanulids</taxon>
        <taxon>Asterales</taxon>
        <taxon>Asteraceae</taxon>
        <taxon>Asteroideae</taxon>
        <taxon>Anthemideae</taxon>
        <taxon>Anthemidinae</taxon>
        <taxon>Tanacetum</taxon>
    </lineage>
</organism>